<dbReference type="SUPFAM" id="SSF100950">
    <property type="entry name" value="NagB/RpiA/CoA transferase-like"/>
    <property type="match status" value="1"/>
</dbReference>
<reference evidence="2 3" key="1">
    <citation type="submission" date="2021-04" db="EMBL/GenBank/DDBJ databases">
        <title>Chitinophaga sp. nov., isolated from the rhizosphere soil.</title>
        <authorList>
            <person name="He S."/>
        </authorList>
    </citation>
    <scope>NUCLEOTIDE SEQUENCE [LARGE SCALE GENOMIC DNA]</scope>
    <source>
        <strain evidence="2 3">2R12</strain>
    </source>
</reference>
<dbReference type="PANTHER" id="PTHR43682:SF1">
    <property type="entry name" value="LACTATE UTILIZATION PROTEIN C"/>
    <property type="match status" value="1"/>
</dbReference>
<dbReference type="InterPro" id="IPR003741">
    <property type="entry name" value="LUD_dom"/>
</dbReference>
<gene>
    <name evidence="2" type="ORF">KE626_16125</name>
</gene>
<evidence type="ECO:0000313" key="3">
    <source>
        <dbReference type="Proteomes" id="UP000676386"/>
    </source>
</evidence>
<protein>
    <submittedName>
        <fullName evidence="2">LUD domain-containing protein</fullName>
    </submittedName>
</protein>
<dbReference type="InterPro" id="IPR024185">
    <property type="entry name" value="FTHF_cligase-like_sf"/>
</dbReference>
<name>A0ABS5J0U7_9BACT</name>
<dbReference type="EMBL" id="JAGTXB010000007">
    <property type="protein sequence ID" value="MBS0028848.1"/>
    <property type="molecule type" value="Genomic_DNA"/>
</dbReference>
<organism evidence="2 3">
    <name type="scientific">Chitinophaga hostae</name>
    <dbReference type="NCBI Taxonomy" id="2831022"/>
    <lineage>
        <taxon>Bacteria</taxon>
        <taxon>Pseudomonadati</taxon>
        <taxon>Bacteroidota</taxon>
        <taxon>Chitinophagia</taxon>
        <taxon>Chitinophagales</taxon>
        <taxon>Chitinophagaceae</taxon>
        <taxon>Chitinophaga</taxon>
    </lineage>
</organism>
<feature type="domain" description="LUD" evidence="1">
    <location>
        <begin position="20"/>
        <end position="187"/>
    </location>
</feature>
<accession>A0ABS5J0U7</accession>
<evidence type="ECO:0000259" key="1">
    <source>
        <dbReference type="Pfam" id="PF02589"/>
    </source>
</evidence>
<dbReference type="PANTHER" id="PTHR43682">
    <property type="entry name" value="LACTATE UTILIZATION PROTEIN C"/>
    <property type="match status" value="1"/>
</dbReference>
<dbReference type="Proteomes" id="UP000676386">
    <property type="component" value="Unassembled WGS sequence"/>
</dbReference>
<comment type="caution">
    <text evidence="2">The sequence shown here is derived from an EMBL/GenBank/DDBJ whole genome shotgun (WGS) entry which is preliminary data.</text>
</comment>
<dbReference type="Pfam" id="PF02589">
    <property type="entry name" value="LUD_dom"/>
    <property type="match status" value="1"/>
</dbReference>
<evidence type="ECO:0000313" key="2">
    <source>
        <dbReference type="EMBL" id="MBS0028848.1"/>
    </source>
</evidence>
<keyword evidence="3" id="KW-1185">Reference proteome</keyword>
<dbReference type="RefSeq" id="WP_211973952.1">
    <property type="nucleotide sequence ID" value="NZ_CBFHAM010000069.1"/>
</dbReference>
<proteinExistence type="predicted"/>
<dbReference type="Gene3D" id="3.40.50.10420">
    <property type="entry name" value="NagB/RpiA/CoA transferase-like"/>
    <property type="match status" value="1"/>
</dbReference>
<dbReference type="InterPro" id="IPR037171">
    <property type="entry name" value="NagB/RpiA_transferase-like"/>
</dbReference>
<sequence length="192" mass="20728">MSSREKILAAVKQNQPEASALPALTGLSGNMPGTLEAYRKVLEALGGTLFEIENETAIPALLAEHYPHLQRIITATGPERTWINEDPHLLEDVDMAVVPGQWGVAENGAIWLTEQEVGARVLPFICQHLAIVLPRERILPTMHEAYDKIGAPQTGFGVFIAGPSKTADIEQSLVLGAHGAKSLVVFITGKSY</sequence>